<name>A0ABW8JS55_9GAMM</name>
<evidence type="ECO:0000313" key="4">
    <source>
        <dbReference type="EMBL" id="MFK2903973.1"/>
    </source>
</evidence>
<accession>A0ABW8JS55</accession>
<reference evidence="4 5" key="1">
    <citation type="submission" date="2020-10" db="EMBL/GenBank/DDBJ databases">
        <title>Phylogeny of dyella-like bacteria.</title>
        <authorList>
            <person name="Fu J."/>
        </authorList>
    </citation>
    <scope>NUCLEOTIDE SEQUENCE [LARGE SCALE GENOMIC DNA]</scope>
    <source>
        <strain evidence="4 5">Gsoil3046</strain>
    </source>
</reference>
<dbReference type="SUPFAM" id="SSF56925">
    <property type="entry name" value="OMPA-like"/>
    <property type="match status" value="1"/>
</dbReference>
<comment type="caution">
    <text evidence="4">The sequence shown here is derived from an EMBL/GenBank/DDBJ whole genome shotgun (WGS) entry which is preliminary data.</text>
</comment>
<dbReference type="InterPro" id="IPR011250">
    <property type="entry name" value="OMP/PagP_B-barrel"/>
</dbReference>
<sequence length="200" mass="21126">MSRKLAAACIAAMAWASAAHAQDARFFVSGALGATDGRLDGPYAGDHRDGSDVAGAVRAGAIWQGPIAWGIETGYVDLGKVSEQYIVNLANVRNEAHTRGTLLGGNATYRFDAPWYLCTRGGWLHSWTDLHASASGSYATAASTTASGNGWYLGVGGGYDISERASVGLHYDFYHLKASSNGADVSGHVGTLMVQLEYRY</sequence>
<feature type="chain" id="PRO_5045931214" evidence="2">
    <location>
        <begin position="22"/>
        <end position="200"/>
    </location>
</feature>
<gene>
    <name evidence="4" type="ORF">ISP17_08350</name>
</gene>
<proteinExistence type="predicted"/>
<evidence type="ECO:0000256" key="2">
    <source>
        <dbReference type="SAM" id="SignalP"/>
    </source>
</evidence>
<keyword evidence="5" id="KW-1185">Reference proteome</keyword>
<organism evidence="4 5">
    <name type="scientific">Dyella ginsengisoli</name>
    <dbReference type="NCBI Taxonomy" id="363848"/>
    <lineage>
        <taxon>Bacteria</taxon>
        <taxon>Pseudomonadati</taxon>
        <taxon>Pseudomonadota</taxon>
        <taxon>Gammaproteobacteria</taxon>
        <taxon>Lysobacterales</taxon>
        <taxon>Rhodanobacteraceae</taxon>
        <taxon>Dyella</taxon>
    </lineage>
</organism>
<dbReference type="InterPro" id="IPR027385">
    <property type="entry name" value="Beta-barrel_OMP"/>
</dbReference>
<evidence type="ECO:0000256" key="1">
    <source>
        <dbReference type="ARBA" id="ARBA00022729"/>
    </source>
</evidence>
<evidence type="ECO:0000313" key="5">
    <source>
        <dbReference type="Proteomes" id="UP001620460"/>
    </source>
</evidence>
<feature type="domain" description="Outer membrane protein beta-barrel" evidence="3">
    <location>
        <begin position="6"/>
        <end position="194"/>
    </location>
</feature>
<dbReference type="EMBL" id="JADIKM010000002">
    <property type="protein sequence ID" value="MFK2903973.1"/>
    <property type="molecule type" value="Genomic_DNA"/>
</dbReference>
<dbReference type="Gene3D" id="2.40.160.20">
    <property type="match status" value="1"/>
</dbReference>
<keyword evidence="1 2" id="KW-0732">Signal</keyword>
<evidence type="ECO:0000259" key="3">
    <source>
        <dbReference type="Pfam" id="PF13505"/>
    </source>
</evidence>
<dbReference type="RefSeq" id="WP_404632013.1">
    <property type="nucleotide sequence ID" value="NZ_JADIKM010000002.1"/>
</dbReference>
<dbReference type="Proteomes" id="UP001620460">
    <property type="component" value="Unassembled WGS sequence"/>
</dbReference>
<protein>
    <submittedName>
        <fullName evidence="4">Outer membrane beta-barrel protein</fullName>
    </submittedName>
</protein>
<dbReference type="Pfam" id="PF13505">
    <property type="entry name" value="OMP_b-brl"/>
    <property type="match status" value="1"/>
</dbReference>
<feature type="signal peptide" evidence="2">
    <location>
        <begin position="1"/>
        <end position="21"/>
    </location>
</feature>